<feature type="domain" description="SWIM-type" evidence="3">
    <location>
        <begin position="57"/>
        <end position="95"/>
    </location>
</feature>
<dbReference type="RefSeq" id="WP_222594665.1">
    <property type="nucleotide sequence ID" value="NZ_BJXB01000001.1"/>
</dbReference>
<evidence type="ECO:0000313" key="6">
    <source>
        <dbReference type="EMBL" id="GEM44590.1"/>
    </source>
</evidence>
<dbReference type="PANTHER" id="PTHR10799">
    <property type="entry name" value="SNF2/RAD54 HELICASE FAMILY"/>
    <property type="match status" value="1"/>
</dbReference>
<dbReference type="SMART" id="SM00487">
    <property type="entry name" value="DEXDc"/>
    <property type="match status" value="1"/>
</dbReference>
<dbReference type="EMBL" id="BJXB01000001">
    <property type="protein sequence ID" value="GEM44590.1"/>
    <property type="molecule type" value="Genomic_DNA"/>
</dbReference>
<evidence type="ECO:0008006" key="8">
    <source>
        <dbReference type="Google" id="ProtNLM"/>
    </source>
</evidence>
<evidence type="ECO:0000259" key="3">
    <source>
        <dbReference type="PROSITE" id="PS50966"/>
    </source>
</evidence>
<feature type="domain" description="Helicase C-terminal" evidence="5">
    <location>
        <begin position="999"/>
        <end position="1159"/>
    </location>
</feature>
<dbReference type="PROSITE" id="PS51192">
    <property type="entry name" value="HELICASE_ATP_BIND_1"/>
    <property type="match status" value="1"/>
</dbReference>
<dbReference type="Gene3D" id="3.40.50.300">
    <property type="entry name" value="P-loop containing nucleotide triphosphate hydrolases"/>
    <property type="match status" value="1"/>
</dbReference>
<feature type="domain" description="Helicase ATP-binding" evidence="4">
    <location>
        <begin position="714"/>
        <end position="874"/>
    </location>
</feature>
<keyword evidence="2" id="KW-0479">Metal-binding</keyword>
<keyword evidence="2" id="KW-0862">Zinc</keyword>
<comment type="caution">
    <text evidence="6">The sequence shown here is derived from an EMBL/GenBank/DDBJ whole genome shotgun (WGS) entry which is preliminary data.</text>
</comment>
<dbReference type="InterPro" id="IPR038718">
    <property type="entry name" value="SNF2-like_sf"/>
</dbReference>
<evidence type="ECO:0000313" key="7">
    <source>
        <dbReference type="Proteomes" id="UP000321306"/>
    </source>
</evidence>
<accession>A0A511MVJ1</accession>
<evidence type="ECO:0000256" key="2">
    <source>
        <dbReference type="PROSITE-ProRule" id="PRU00325"/>
    </source>
</evidence>
<dbReference type="CDD" id="cd18012">
    <property type="entry name" value="DEXQc_arch_SWI2_SNF2"/>
    <property type="match status" value="1"/>
</dbReference>
<gene>
    <name evidence="6" type="ORF">DC3_02250</name>
</gene>
<dbReference type="AlphaFoldDB" id="A0A511MVJ1"/>
<dbReference type="InterPro" id="IPR014001">
    <property type="entry name" value="Helicase_ATP-bd"/>
</dbReference>
<dbReference type="InterPro" id="IPR027417">
    <property type="entry name" value="P-loop_NTPase"/>
</dbReference>
<dbReference type="PROSITE" id="PS51194">
    <property type="entry name" value="HELICASE_CTER"/>
    <property type="match status" value="1"/>
</dbReference>
<sequence length="1164" mass="131658">MAPPDFTWEELQAAFPVATWSRAQTLVRGEAVEFTRWVEDREHLVSEVRSSTDREMYTQDILLRRQKHALLIDGECSCPVGYNCKHVVAALMVWFQEKHSEESLFEPDAAPVHSSFSFQDEKQVGMIRFIWEQKKELKEPYLSQLSALYLRSPVAVVAAMGEKVWKEVEPLLKVSGAGPKKDTDLLPPSFQLPNELRLWLEESTEEPRASSHTLLFGLEVVRNRRKQQTFKIRTFVARKGKQGLKDIKPYQPGSSFAQYVVADLPLILVLGQIQDWEGLRDLALTGHILTSLLETGRLYLQDQWDTPIRAGAPREGLPVWKTAADGKQHPVLQVNPQASVVLPLSKPWYLDYGTLELGPVDADLPEKDLQRFLSIPPVRMEHSSAFAELLEERFGSRFPVPKVLPSQTIEAVMVPRLTLCSDNLNLGSYGMGQRMHTVQLDWTYQGYMVTEPELPAIQQVHGGVIVTLPRDPLAEQESVQQLRKMGLEDAEKVYKTRLPERMKNRWGFRLQKQKGAAEEQVWMDFISVQVPMLKQQGWDIRFDPGFDFRLAEVGGWFADLEEGSDWFGLELGVMVGEKRISVLPLLMSLIRSMPAHVLTEQLNSLDNDAMLYPRLDNGTLLPLPISRVRSLLGTLVELYSQEGLPQGKVRLPLLDAARLADLEKDLSPEWSGGTRARELGQKLRDFAGLQVAPLPAGLQAQLRPYQHEGLNWLQFLREYGLNGILADDMGLGKTLQTLTHLLLEKEQGRLKSPALIVAPTSLMHNWASEAHRFTPDLKVLVLQGTGRKQDFGRISEHDLVLTTYPLISRDFEVLSQHTFHSIILDEAQNIKNAKSATSKAIGLLRSQHRLCLTGTPLENHLGELWSLFHFLMPGFLGDERQFAHLYRNPIEKNADVNRRAALAKRIRPFILRRTKEQVAKELPEKTEMVVRLDLEGAQRDLYETLRISVQKRVQEEIASRGLARSHIAILDALLKLRQVCCDPRLLSLDAAKKVRHSIKLDWFKETLPSMIEEGRRVLVFSQFATLLGLLEETLKDLKIPYSKITGDTVDRKTQIEQFQSGQTHMFLISLKAGGVGLNLTAADTVIHYDPWWNPAAENQATDRAYRIGQDKPVFVYKLITAGTLEEKILDLQARKAALAQGILEGGLGEGQTLTLEDVQALFGS</sequence>
<dbReference type="Pfam" id="PF00271">
    <property type="entry name" value="Helicase_C"/>
    <property type="match status" value="1"/>
</dbReference>
<dbReference type="Proteomes" id="UP000321306">
    <property type="component" value="Unassembled WGS sequence"/>
</dbReference>
<dbReference type="CDD" id="cd18793">
    <property type="entry name" value="SF2_C_SNF"/>
    <property type="match status" value="1"/>
</dbReference>
<reference evidence="6 7" key="1">
    <citation type="submission" date="2019-07" db="EMBL/GenBank/DDBJ databases">
        <title>Whole genome shotgun sequence of Deinococcus cellulosilyticus NBRC 106333.</title>
        <authorList>
            <person name="Hosoyama A."/>
            <person name="Uohara A."/>
            <person name="Ohji S."/>
            <person name="Ichikawa N."/>
        </authorList>
    </citation>
    <scope>NUCLEOTIDE SEQUENCE [LARGE SCALE GENOMIC DNA]</scope>
    <source>
        <strain evidence="6 7">NBRC 106333</strain>
    </source>
</reference>
<dbReference type="SUPFAM" id="SSF52540">
    <property type="entry name" value="P-loop containing nucleoside triphosphate hydrolases"/>
    <property type="match status" value="2"/>
</dbReference>
<keyword evidence="1" id="KW-0378">Hydrolase</keyword>
<organism evidence="6 7">
    <name type="scientific">Deinococcus cellulosilyticus (strain DSM 18568 / NBRC 106333 / KACC 11606 / 5516J-15)</name>
    <dbReference type="NCBI Taxonomy" id="1223518"/>
    <lineage>
        <taxon>Bacteria</taxon>
        <taxon>Thermotogati</taxon>
        <taxon>Deinococcota</taxon>
        <taxon>Deinococci</taxon>
        <taxon>Deinococcales</taxon>
        <taxon>Deinococcaceae</taxon>
        <taxon>Deinococcus</taxon>
    </lineage>
</organism>
<dbReference type="Gene3D" id="3.40.50.10810">
    <property type="entry name" value="Tandem AAA-ATPase domain"/>
    <property type="match status" value="1"/>
</dbReference>
<dbReference type="Pfam" id="PF00176">
    <property type="entry name" value="SNF2-rel_dom"/>
    <property type="match status" value="1"/>
</dbReference>
<dbReference type="InterPro" id="IPR000330">
    <property type="entry name" value="SNF2_N"/>
</dbReference>
<dbReference type="PROSITE" id="PS50966">
    <property type="entry name" value="ZF_SWIM"/>
    <property type="match status" value="1"/>
</dbReference>
<dbReference type="SMART" id="SM00490">
    <property type="entry name" value="HELICc"/>
    <property type="match status" value="1"/>
</dbReference>
<dbReference type="InterPro" id="IPR007527">
    <property type="entry name" value="Znf_SWIM"/>
</dbReference>
<evidence type="ECO:0000259" key="5">
    <source>
        <dbReference type="PROSITE" id="PS51194"/>
    </source>
</evidence>
<name>A0A511MVJ1_DEIC1</name>
<dbReference type="InterPro" id="IPR001650">
    <property type="entry name" value="Helicase_C-like"/>
</dbReference>
<keyword evidence="7" id="KW-1185">Reference proteome</keyword>
<dbReference type="Pfam" id="PF04434">
    <property type="entry name" value="SWIM"/>
    <property type="match status" value="1"/>
</dbReference>
<keyword evidence="2" id="KW-0863">Zinc-finger</keyword>
<evidence type="ECO:0000259" key="4">
    <source>
        <dbReference type="PROSITE" id="PS51192"/>
    </source>
</evidence>
<evidence type="ECO:0000256" key="1">
    <source>
        <dbReference type="ARBA" id="ARBA00022801"/>
    </source>
</evidence>
<dbReference type="GO" id="GO:0016787">
    <property type="term" value="F:hydrolase activity"/>
    <property type="evidence" value="ECO:0007669"/>
    <property type="project" value="UniProtKB-KW"/>
</dbReference>
<dbReference type="GO" id="GO:0008270">
    <property type="term" value="F:zinc ion binding"/>
    <property type="evidence" value="ECO:0007669"/>
    <property type="project" value="UniProtKB-KW"/>
</dbReference>
<dbReference type="InterPro" id="IPR049730">
    <property type="entry name" value="SNF2/RAD54-like_C"/>
</dbReference>
<proteinExistence type="predicted"/>
<dbReference type="GO" id="GO:0005524">
    <property type="term" value="F:ATP binding"/>
    <property type="evidence" value="ECO:0007669"/>
    <property type="project" value="InterPro"/>
</dbReference>
<protein>
    <recommendedName>
        <fullName evidence="8">Helicase</fullName>
    </recommendedName>
</protein>